<evidence type="ECO:0000256" key="11">
    <source>
        <dbReference type="ARBA" id="ARBA00022842"/>
    </source>
</evidence>
<evidence type="ECO:0000256" key="2">
    <source>
        <dbReference type="ARBA" id="ARBA00003144"/>
    </source>
</evidence>
<keyword evidence="8" id="KW-0547">Nucleotide-binding</keyword>
<dbReference type="SUPFAM" id="SSF51621">
    <property type="entry name" value="Phosphoenolpyruvate/pyruvate domain"/>
    <property type="match status" value="1"/>
</dbReference>
<dbReference type="GO" id="GO:0050242">
    <property type="term" value="F:pyruvate, phosphate dikinase activity"/>
    <property type="evidence" value="ECO:0007669"/>
    <property type="project" value="UniProtKB-EC"/>
</dbReference>
<keyword evidence="10" id="KW-0067">ATP-binding</keyword>
<feature type="domain" description="PEP-utilising enzyme C-terminal" evidence="18">
    <location>
        <begin position="499"/>
        <end position="845"/>
    </location>
</feature>
<reference evidence="19 20" key="1">
    <citation type="submission" date="2019-03" db="EMBL/GenBank/DDBJ databases">
        <title>Primorskyibacter sp. SS33 isolated from sediments.</title>
        <authorList>
            <person name="Xunke S."/>
        </authorList>
    </citation>
    <scope>NUCLEOTIDE SEQUENCE [LARGE SCALE GENOMIC DNA]</scope>
    <source>
        <strain evidence="19 20">SS33</strain>
    </source>
</reference>
<comment type="caution">
    <text evidence="19">The sequence shown here is derived from an EMBL/GenBank/DDBJ whole genome shotgun (WGS) entry which is preliminary data.</text>
</comment>
<feature type="domain" description="PEP-utilising enzyme mobile" evidence="17">
    <location>
        <begin position="400"/>
        <end position="483"/>
    </location>
</feature>
<evidence type="ECO:0000256" key="5">
    <source>
        <dbReference type="ARBA" id="ARBA00020138"/>
    </source>
</evidence>
<comment type="similarity">
    <text evidence="3">Belongs to the PEP-utilizing enzyme family.</text>
</comment>
<evidence type="ECO:0000313" key="19">
    <source>
        <dbReference type="EMBL" id="TDL79798.1"/>
    </source>
</evidence>
<feature type="binding site" evidence="15">
    <location>
        <position position="721"/>
    </location>
    <ligand>
        <name>Mg(2+)</name>
        <dbReference type="ChEBI" id="CHEBI:18420"/>
    </ligand>
</feature>
<feature type="binding site" evidence="14">
    <location>
        <position position="744"/>
    </location>
    <ligand>
        <name>substrate</name>
    </ligand>
</feature>
<dbReference type="Proteomes" id="UP000295701">
    <property type="component" value="Unassembled WGS sequence"/>
</dbReference>
<comment type="cofactor">
    <cofactor evidence="1 15">
        <name>Mg(2+)</name>
        <dbReference type="ChEBI" id="CHEBI:18420"/>
    </cofactor>
</comment>
<feature type="active site" description="Proton donor" evidence="13">
    <location>
        <position position="807"/>
    </location>
</feature>
<gene>
    <name evidence="19" type="ORF">E2L08_07865</name>
</gene>
<feature type="region of interest" description="Disordered" evidence="16">
    <location>
        <begin position="1"/>
        <end position="26"/>
    </location>
</feature>
<dbReference type="InterPro" id="IPR018274">
    <property type="entry name" value="PEP_util_AS"/>
</dbReference>
<dbReference type="PANTHER" id="PTHR22931:SF9">
    <property type="entry name" value="PYRUVATE, PHOSPHATE DIKINASE 1, CHLOROPLASTIC"/>
    <property type="match status" value="1"/>
</dbReference>
<dbReference type="InterPro" id="IPR010121">
    <property type="entry name" value="Pyruvate_phosphate_dikinase"/>
</dbReference>
<dbReference type="InterPro" id="IPR000121">
    <property type="entry name" value="PEP_util_C"/>
</dbReference>
<evidence type="ECO:0000259" key="18">
    <source>
        <dbReference type="Pfam" id="PF02896"/>
    </source>
</evidence>
<dbReference type="InterPro" id="IPR008279">
    <property type="entry name" value="PEP-util_enz_mobile_dom"/>
</dbReference>
<dbReference type="EC" id="2.7.9.1" evidence="4"/>
<evidence type="ECO:0000256" key="7">
    <source>
        <dbReference type="ARBA" id="ARBA00022723"/>
    </source>
</evidence>
<proteinExistence type="inferred from homology"/>
<evidence type="ECO:0000259" key="17">
    <source>
        <dbReference type="Pfam" id="PF00391"/>
    </source>
</evidence>
<dbReference type="InterPro" id="IPR040442">
    <property type="entry name" value="Pyrv_kinase-like_dom_sf"/>
</dbReference>
<evidence type="ECO:0000256" key="12">
    <source>
        <dbReference type="ARBA" id="ARBA00032883"/>
    </source>
</evidence>
<evidence type="ECO:0000256" key="13">
    <source>
        <dbReference type="PIRSR" id="PIRSR000853-1"/>
    </source>
</evidence>
<evidence type="ECO:0000256" key="15">
    <source>
        <dbReference type="PIRSR" id="PIRSR000853-3"/>
    </source>
</evidence>
<dbReference type="SUPFAM" id="SSF52009">
    <property type="entry name" value="Phosphohistidine domain"/>
    <property type="match status" value="1"/>
</dbReference>
<dbReference type="InterPro" id="IPR036637">
    <property type="entry name" value="Phosphohistidine_dom_sf"/>
</dbReference>
<keyword evidence="20" id="KW-1185">Reference proteome</keyword>
<evidence type="ECO:0000256" key="14">
    <source>
        <dbReference type="PIRSR" id="PIRSR000853-2"/>
    </source>
</evidence>
<feature type="binding site" evidence="14">
    <location>
        <position position="743"/>
    </location>
    <ligand>
        <name>substrate</name>
    </ligand>
</feature>
<dbReference type="GO" id="GO:0046872">
    <property type="term" value="F:metal ion binding"/>
    <property type="evidence" value="ECO:0007669"/>
    <property type="project" value="UniProtKB-KW"/>
</dbReference>
<keyword evidence="6 19" id="KW-0808">Transferase</keyword>
<dbReference type="EMBL" id="SNAA01000007">
    <property type="protein sequence ID" value="TDL79798.1"/>
    <property type="molecule type" value="Genomic_DNA"/>
</dbReference>
<evidence type="ECO:0000256" key="9">
    <source>
        <dbReference type="ARBA" id="ARBA00022777"/>
    </source>
</evidence>
<dbReference type="Gene3D" id="1.10.189.10">
    <property type="entry name" value="Pyruvate Phosphate Dikinase, domain 2"/>
    <property type="match status" value="1"/>
</dbReference>
<dbReference type="GO" id="GO:0005524">
    <property type="term" value="F:ATP binding"/>
    <property type="evidence" value="ECO:0007669"/>
    <property type="project" value="UniProtKB-KW"/>
</dbReference>
<dbReference type="Gene3D" id="3.50.30.10">
    <property type="entry name" value="Phosphohistidine domain"/>
    <property type="match status" value="1"/>
</dbReference>
<evidence type="ECO:0000256" key="10">
    <source>
        <dbReference type="ARBA" id="ARBA00022840"/>
    </source>
</evidence>
<organism evidence="19 20">
    <name type="scientific">Palleronia sediminis</name>
    <dbReference type="NCBI Taxonomy" id="2547833"/>
    <lineage>
        <taxon>Bacteria</taxon>
        <taxon>Pseudomonadati</taxon>
        <taxon>Pseudomonadota</taxon>
        <taxon>Alphaproteobacteria</taxon>
        <taxon>Rhodobacterales</taxon>
        <taxon>Roseobacteraceae</taxon>
        <taxon>Palleronia</taxon>
    </lineage>
</organism>
<dbReference type="Pfam" id="PF02896">
    <property type="entry name" value="PEP-utilizers_C"/>
    <property type="match status" value="1"/>
</dbReference>
<dbReference type="PROSITE" id="PS00742">
    <property type="entry name" value="PEP_ENZYMES_2"/>
    <property type="match status" value="1"/>
</dbReference>
<dbReference type="PIRSF" id="PIRSF000853">
    <property type="entry name" value="PPDK"/>
    <property type="match status" value="1"/>
</dbReference>
<feature type="active site" description="Tele-phosphohistidine intermediate" evidence="13">
    <location>
        <position position="434"/>
    </location>
</feature>
<protein>
    <recommendedName>
        <fullName evidence="5">Pyruvate, phosphate dikinase</fullName>
        <ecNumber evidence="4">2.7.9.1</ecNumber>
    </recommendedName>
    <alternativeName>
        <fullName evidence="12">Pyruvate, orthophosphate dikinase</fullName>
    </alternativeName>
</protein>
<dbReference type="Gene3D" id="3.30.470.20">
    <property type="entry name" value="ATP-grasp fold, B domain"/>
    <property type="match status" value="1"/>
</dbReference>
<dbReference type="GO" id="GO:0016301">
    <property type="term" value="F:kinase activity"/>
    <property type="evidence" value="ECO:0007669"/>
    <property type="project" value="UniProtKB-KW"/>
</dbReference>
<dbReference type="InterPro" id="IPR015813">
    <property type="entry name" value="Pyrv/PenolPyrv_kinase-like_dom"/>
</dbReference>
<dbReference type="PANTHER" id="PTHR22931">
    <property type="entry name" value="PHOSPHOENOLPYRUVATE DIKINASE-RELATED"/>
    <property type="match status" value="1"/>
</dbReference>
<dbReference type="PROSITE" id="PS00370">
    <property type="entry name" value="PEP_ENZYMES_PHOS_SITE"/>
    <property type="match status" value="1"/>
</dbReference>
<dbReference type="Gene3D" id="3.20.20.60">
    <property type="entry name" value="Phosphoenolpyruvate-binding domains"/>
    <property type="match status" value="1"/>
</dbReference>
<feature type="binding site" evidence="14">
    <location>
        <position position="742"/>
    </location>
    <ligand>
        <name>substrate</name>
    </ligand>
</feature>
<dbReference type="OrthoDB" id="9765468at2"/>
<keyword evidence="19" id="KW-0670">Pyruvate</keyword>
<sequence>MLRGNRSAAVQQNPSVPGATPITPTAPIRAAAHGGRAKCLQRLVRLGLPVPRTEALDFDTVRGIANGARFDAAGLLAGFGEGVLVSVRPSSAADDWGGPRSVLNIGMCDAAHARLAHGVGAAAADALYGRFIHAYAVQVARLDPEDFDPAAPIPDLLAAYRAALGEPFPQDPARQLGDVLRAMARAWDGVSARLMRQAQGAPADAGLGLVVQRMALGVGDPRRGESGSGLIQFVDGATGQPQITGRYRSQSQGREALLPGADSLFVARDPRGPALEDRCPEIFAALVEQGALCRTRLREEMQIEFTIGHGTLHVLDAVRVTRSAPAAVAIAVALATDGIIPESEAVLRVEPRALLDLLHPRIAPDAGLRAATTAIAASPGAATGRIVFSAAAAQAAAAREEPAILVRRETASGDVHGMHLAQGILTIRGGPTSHAAVIARGLGVPCVVGARDLALDDGAGRLTGPGGLDLAEGDLLTIDGGTGAVIAGVAPLIEPELDASFRTLLSWADERRDIGVRANCDSPAEARIARRFEAEGIGLCRTENMFLDGGRLTIMREMIFAEAASDRQAALDRLLPVQRADFTELFRIMAGRPVTIRLLDPPLHEFLPADTEGIRDLAAALDLPVAEVKARIAALTEVNPMLGMRGVRLGITLPEIYDMQVRAIFEAALATQPRVTPEIMIPLISTRREVEIVKARIDTVAAEIRVETGENFDYALGVMVETPRAALRAGDIADHASFLSFGTNDLTQMTYGLSRDDAGRFMAAYVAQGVFPDDPFTRLDTQGVGELLAIGATRARAVRPGITLSICGEHGGDPDSIAFCRDRGFAYVSCSPFRVPLARLAAAHLAIRGSGLSPTAPPDR</sequence>
<evidence type="ECO:0000313" key="20">
    <source>
        <dbReference type="Proteomes" id="UP000295701"/>
    </source>
</evidence>
<dbReference type="InterPro" id="IPR023151">
    <property type="entry name" value="PEP_util_CS"/>
</dbReference>
<feature type="binding site" evidence="14">
    <location>
        <position position="541"/>
    </location>
    <ligand>
        <name>substrate</name>
    </ligand>
</feature>
<accession>A0A4R6ABU5</accession>
<evidence type="ECO:0000256" key="3">
    <source>
        <dbReference type="ARBA" id="ARBA00007837"/>
    </source>
</evidence>
<keyword evidence="11 15" id="KW-0460">Magnesium</keyword>
<keyword evidence="9 19" id="KW-0418">Kinase</keyword>
<feature type="binding site" evidence="14">
    <location>
        <position position="745"/>
    </location>
    <ligand>
        <name>substrate</name>
    </ligand>
</feature>
<keyword evidence="7 15" id="KW-0479">Metal-binding</keyword>
<name>A0A4R6ABU5_9RHOB</name>
<dbReference type="SUPFAM" id="SSF56059">
    <property type="entry name" value="Glutathione synthetase ATP-binding domain-like"/>
    <property type="match status" value="1"/>
</dbReference>
<evidence type="ECO:0000256" key="1">
    <source>
        <dbReference type="ARBA" id="ARBA00001946"/>
    </source>
</evidence>
<evidence type="ECO:0000256" key="8">
    <source>
        <dbReference type="ARBA" id="ARBA00022741"/>
    </source>
</evidence>
<comment type="function">
    <text evidence="2">Catalyzes the reversible phosphorylation of pyruvate and phosphate.</text>
</comment>
<feature type="binding site" evidence="15">
    <location>
        <position position="745"/>
    </location>
    <ligand>
        <name>Mg(2+)</name>
        <dbReference type="ChEBI" id="CHEBI:18420"/>
    </ligand>
</feature>
<evidence type="ECO:0000256" key="16">
    <source>
        <dbReference type="SAM" id="MobiDB-lite"/>
    </source>
</evidence>
<evidence type="ECO:0000256" key="6">
    <source>
        <dbReference type="ARBA" id="ARBA00022679"/>
    </source>
</evidence>
<dbReference type="Pfam" id="PF00391">
    <property type="entry name" value="PEP-utilizers"/>
    <property type="match status" value="1"/>
</dbReference>
<evidence type="ECO:0000256" key="4">
    <source>
        <dbReference type="ARBA" id="ARBA00011994"/>
    </source>
</evidence>
<feature type="binding site" evidence="14">
    <location>
        <position position="721"/>
    </location>
    <ligand>
        <name>substrate</name>
    </ligand>
</feature>
<dbReference type="AlphaFoldDB" id="A0A4R6ABU5"/>
<feature type="binding site" evidence="14">
    <location>
        <position position="597"/>
    </location>
    <ligand>
        <name>substrate</name>
    </ligand>
</feature>